<evidence type="ECO:0000313" key="2">
    <source>
        <dbReference type="Proteomes" id="UP000249364"/>
    </source>
</evidence>
<reference evidence="1 2" key="1">
    <citation type="submission" date="2018-06" db="EMBL/GenBank/DDBJ databases">
        <title>Genomic Encyclopedia of Archaeal and Bacterial Type Strains, Phase II (KMG-II): from individual species to whole genera.</title>
        <authorList>
            <person name="Goeker M."/>
        </authorList>
    </citation>
    <scope>NUCLEOTIDE SEQUENCE [LARGE SCALE GENOMIC DNA]</scope>
    <source>
        <strain evidence="1 2">DSM 13087</strain>
    </source>
</reference>
<dbReference type="EMBL" id="QKZQ01000015">
    <property type="protein sequence ID" value="PZX39378.1"/>
    <property type="molecule type" value="Genomic_DNA"/>
</dbReference>
<dbReference type="Proteomes" id="UP000249364">
    <property type="component" value="Unassembled WGS sequence"/>
</dbReference>
<proteinExistence type="predicted"/>
<keyword evidence="2" id="KW-1185">Reference proteome</keyword>
<name>A0A2W7PT61_9RHOB</name>
<evidence type="ECO:0000313" key="1">
    <source>
        <dbReference type="EMBL" id="PZX39378.1"/>
    </source>
</evidence>
<organism evidence="1 2">
    <name type="scientific">Roseinatronobacter thiooxidans</name>
    <dbReference type="NCBI Taxonomy" id="121821"/>
    <lineage>
        <taxon>Bacteria</taxon>
        <taxon>Pseudomonadati</taxon>
        <taxon>Pseudomonadota</taxon>
        <taxon>Alphaproteobacteria</taxon>
        <taxon>Rhodobacterales</taxon>
        <taxon>Paracoccaceae</taxon>
        <taxon>Roseinatronobacter</taxon>
    </lineage>
</organism>
<dbReference type="AlphaFoldDB" id="A0A2W7PT61"/>
<gene>
    <name evidence="1" type="ORF">LY56_02910</name>
</gene>
<protein>
    <submittedName>
        <fullName evidence="1">Uncharacterized protein</fullName>
    </submittedName>
</protein>
<accession>A0A2W7PT61</accession>
<sequence length="31" mass="3637">MQSPISGKQLVTEFQRIDQFIHIIARVIHCK</sequence>
<comment type="caution">
    <text evidence="1">The sequence shown here is derived from an EMBL/GenBank/DDBJ whole genome shotgun (WGS) entry which is preliminary data.</text>
</comment>